<feature type="chain" id="PRO_5038042211" description="Acid phosphatase" evidence="2">
    <location>
        <begin position="23"/>
        <end position="276"/>
    </location>
</feature>
<dbReference type="EMBL" id="JAGSGD010000001">
    <property type="protein sequence ID" value="MBR7618378.1"/>
    <property type="molecule type" value="Genomic_DNA"/>
</dbReference>
<dbReference type="GO" id="GO:0003993">
    <property type="term" value="F:acid phosphatase activity"/>
    <property type="evidence" value="ECO:0007669"/>
    <property type="project" value="UniProtKB-EC"/>
</dbReference>
<dbReference type="InterPro" id="IPR001011">
    <property type="entry name" value="Acid_Pase_classA_bac"/>
</dbReference>
<comment type="caution">
    <text evidence="4">The sequence shown here is derived from an EMBL/GenBank/DDBJ whole genome shotgun (WGS) entry which is preliminary data.</text>
</comment>
<dbReference type="SMART" id="SM00014">
    <property type="entry name" value="acidPPc"/>
    <property type="match status" value="1"/>
</dbReference>
<evidence type="ECO:0000256" key="1">
    <source>
        <dbReference type="PIRNR" id="PIRNR000897"/>
    </source>
</evidence>
<dbReference type="CDD" id="cd03397">
    <property type="entry name" value="PAP2_acid_phosphatase"/>
    <property type="match status" value="1"/>
</dbReference>
<keyword evidence="1" id="KW-0378">Hydrolase</keyword>
<name>A0A941HV67_9CAUL</name>
<dbReference type="SUPFAM" id="SSF48317">
    <property type="entry name" value="Acid phosphatase/Vanadium-dependent haloperoxidase"/>
    <property type="match status" value="1"/>
</dbReference>
<dbReference type="RefSeq" id="WP_215338262.1">
    <property type="nucleotide sequence ID" value="NZ_JAGSGD010000001.1"/>
</dbReference>
<dbReference type="Gene3D" id="1.20.144.10">
    <property type="entry name" value="Phosphatidic acid phosphatase type 2/haloperoxidase"/>
    <property type="match status" value="1"/>
</dbReference>
<feature type="domain" description="Phosphatidic acid phosphatase type 2/haloperoxidase" evidence="3">
    <location>
        <begin position="118"/>
        <end position="233"/>
    </location>
</feature>
<evidence type="ECO:0000313" key="5">
    <source>
        <dbReference type="Proteomes" id="UP000622580"/>
    </source>
</evidence>
<dbReference type="Proteomes" id="UP000622580">
    <property type="component" value="Unassembled WGS sequence"/>
</dbReference>
<dbReference type="PIRSF" id="PIRSF000897">
    <property type="entry name" value="Acid_Ptase_ClsA"/>
    <property type="match status" value="1"/>
</dbReference>
<accession>A0A941HV67</accession>
<proteinExistence type="inferred from homology"/>
<protein>
    <recommendedName>
        <fullName evidence="1">Acid phosphatase</fullName>
        <ecNumber evidence="1">3.1.3.2</ecNumber>
    </recommendedName>
</protein>
<keyword evidence="2" id="KW-0732">Signal</keyword>
<feature type="signal peptide" evidence="2">
    <location>
        <begin position="1"/>
        <end position="22"/>
    </location>
</feature>
<comment type="catalytic activity">
    <reaction evidence="1">
        <text>a phosphate monoester + H2O = an alcohol + phosphate</text>
        <dbReference type="Rhea" id="RHEA:15017"/>
        <dbReference type="ChEBI" id="CHEBI:15377"/>
        <dbReference type="ChEBI" id="CHEBI:30879"/>
        <dbReference type="ChEBI" id="CHEBI:43474"/>
        <dbReference type="ChEBI" id="CHEBI:67140"/>
        <dbReference type="EC" id="3.1.3.2"/>
    </reaction>
</comment>
<keyword evidence="5" id="KW-1185">Reference proteome</keyword>
<organism evidence="4 5">
    <name type="scientific">Phenylobacterium glaciei</name>
    <dbReference type="NCBI Taxonomy" id="2803784"/>
    <lineage>
        <taxon>Bacteria</taxon>
        <taxon>Pseudomonadati</taxon>
        <taxon>Pseudomonadota</taxon>
        <taxon>Alphaproteobacteria</taxon>
        <taxon>Caulobacterales</taxon>
        <taxon>Caulobacteraceae</taxon>
        <taxon>Phenylobacterium</taxon>
    </lineage>
</organism>
<reference evidence="4" key="1">
    <citation type="submission" date="2021-04" db="EMBL/GenBank/DDBJ databases">
        <title>Draft genome assembly of strain Phenylobacterium sp. 20VBR1 using MiniION and Illumina platforms.</title>
        <authorList>
            <person name="Thomas F.A."/>
            <person name="Krishnan K.P."/>
            <person name="Sinha R.K."/>
        </authorList>
    </citation>
    <scope>NUCLEOTIDE SEQUENCE</scope>
    <source>
        <strain evidence="4">20VBR1</strain>
    </source>
</reference>
<dbReference type="Pfam" id="PF01569">
    <property type="entry name" value="PAP2"/>
    <property type="match status" value="1"/>
</dbReference>
<dbReference type="PRINTS" id="PR00483">
    <property type="entry name" value="BACPHPHTASE"/>
</dbReference>
<sequence>MQRILIGLSLTAVLAATGVAIAQPAPAPAAVSAPAPRPLPSGYLNPQTWPDAALILPPAPASGSAREAQDQAVFKATRALEGGPRWSLAQNDVPSLPANMLKDFSCAVGTPMSPEATPKLMAMLSKMGIDASREVSAVKDVFKRQRPYIIAGDGNICTPKSDSLAASPDYPSGHATWGWAVALFLAEMAPDRATPILVRGRAFGESRVVCGVHSVSAIEAGRTNGGALLATWRGNPTFRADMEGVRAELEALRKTGATPDAAMCKAEAEQTAKTPW</sequence>
<dbReference type="AlphaFoldDB" id="A0A941HV67"/>
<evidence type="ECO:0000256" key="2">
    <source>
        <dbReference type="SAM" id="SignalP"/>
    </source>
</evidence>
<evidence type="ECO:0000313" key="4">
    <source>
        <dbReference type="EMBL" id="MBR7618378.1"/>
    </source>
</evidence>
<dbReference type="InterPro" id="IPR000326">
    <property type="entry name" value="PAP2/HPO"/>
</dbReference>
<dbReference type="GO" id="GO:0030288">
    <property type="term" value="C:outer membrane-bounded periplasmic space"/>
    <property type="evidence" value="ECO:0007669"/>
    <property type="project" value="InterPro"/>
</dbReference>
<evidence type="ECO:0000259" key="3">
    <source>
        <dbReference type="SMART" id="SM00014"/>
    </source>
</evidence>
<gene>
    <name evidence="4" type="ORF">JKL49_03165</name>
</gene>
<dbReference type="EC" id="3.1.3.2" evidence="1"/>
<comment type="similarity">
    <text evidence="1">Belongs to the class A bacterial acid phosphatase family.</text>
</comment>
<dbReference type="InterPro" id="IPR036938">
    <property type="entry name" value="PAP2/HPO_sf"/>
</dbReference>